<dbReference type="InterPro" id="IPR012947">
    <property type="entry name" value="tRNA_SAD"/>
</dbReference>
<evidence type="ECO:0000256" key="8">
    <source>
        <dbReference type="ARBA" id="ARBA00022884"/>
    </source>
</evidence>
<proteinExistence type="inferred from homology"/>
<dbReference type="InterPro" id="IPR018163">
    <property type="entry name" value="Thr/Ala-tRNA-synth_IIc_edit"/>
</dbReference>
<evidence type="ECO:0000256" key="11">
    <source>
        <dbReference type="HAMAP-Rule" id="MF_00036"/>
    </source>
</evidence>
<dbReference type="Proteomes" id="UP000063387">
    <property type="component" value="Chromosome"/>
</dbReference>
<dbReference type="SUPFAM" id="SSF101353">
    <property type="entry name" value="Putative anticodon-binding domain of alanyl-tRNA synthetase (AlaRS)"/>
    <property type="match status" value="1"/>
</dbReference>
<dbReference type="SMART" id="SM00863">
    <property type="entry name" value="tRNA_SAD"/>
    <property type="match status" value="1"/>
</dbReference>
<evidence type="ECO:0000313" key="14">
    <source>
        <dbReference type="EMBL" id="AMD01952.1"/>
    </source>
</evidence>
<dbReference type="PATRIC" id="fig|507626.3.peg.2898"/>
<accession>A0A109UMM5</accession>
<evidence type="ECO:0000256" key="5">
    <source>
        <dbReference type="ARBA" id="ARBA00022741"/>
    </source>
</evidence>
<gene>
    <name evidence="14" type="primary">alaS_2</name>
    <name evidence="11" type="synonym">alaS</name>
    <name evidence="14" type="ORF">LOKO_02904</name>
</gene>
<dbReference type="HAMAP" id="MF_00036_B">
    <property type="entry name" value="Ala_tRNA_synth_B"/>
    <property type="match status" value="1"/>
</dbReference>
<dbReference type="SUPFAM" id="SSF50447">
    <property type="entry name" value="Translation proteins"/>
    <property type="match status" value="1"/>
</dbReference>
<organism evidence="14 15">
    <name type="scientific">Halomonas chromatireducens</name>
    <dbReference type="NCBI Taxonomy" id="507626"/>
    <lineage>
        <taxon>Bacteria</taxon>
        <taxon>Pseudomonadati</taxon>
        <taxon>Pseudomonadota</taxon>
        <taxon>Gammaproteobacteria</taxon>
        <taxon>Oceanospirillales</taxon>
        <taxon>Halomonadaceae</taxon>
        <taxon>Halomonas</taxon>
    </lineage>
</organism>
<keyword evidence="5 11" id="KW-0547">Nucleotide-binding</keyword>
<dbReference type="InterPro" id="IPR009000">
    <property type="entry name" value="Transl_B-barrel_sf"/>
</dbReference>
<dbReference type="GO" id="GO:0006419">
    <property type="term" value="P:alanyl-tRNA aminoacylation"/>
    <property type="evidence" value="ECO:0007669"/>
    <property type="project" value="UniProtKB-UniRule"/>
</dbReference>
<keyword evidence="4 11" id="KW-0479">Metal-binding</keyword>
<dbReference type="GO" id="GO:0002161">
    <property type="term" value="F:aminoacyl-tRNA deacylase activity"/>
    <property type="evidence" value="ECO:0007669"/>
    <property type="project" value="TreeGrafter"/>
</dbReference>
<dbReference type="GO" id="GO:0045892">
    <property type="term" value="P:negative regulation of DNA-templated transcription"/>
    <property type="evidence" value="ECO:0007669"/>
    <property type="project" value="TreeGrafter"/>
</dbReference>
<dbReference type="GO" id="GO:0008270">
    <property type="term" value="F:zinc ion binding"/>
    <property type="evidence" value="ECO:0007669"/>
    <property type="project" value="UniProtKB-UniRule"/>
</dbReference>
<dbReference type="EC" id="6.1.1.7" evidence="11"/>
<dbReference type="FunFam" id="3.10.310.40:FF:000001">
    <property type="entry name" value="Alanine--tRNA ligase"/>
    <property type="match status" value="1"/>
</dbReference>
<comment type="function">
    <text evidence="11">Catalyzes the attachment of alanine to tRNA(Ala) in a two-step reaction: alanine is first activated by ATP to form Ala-AMP and then transferred to the acceptor end of tRNA(Ala). Also edits incorrectly charged Ser-tRNA(Ala) and Gly-tRNA(Ala) via its editing domain.</text>
</comment>
<comment type="cofactor">
    <cofactor evidence="11">
        <name>Zn(2+)</name>
        <dbReference type="ChEBI" id="CHEBI:29105"/>
    </cofactor>
    <text evidence="11">Binds 1 zinc ion per subunit.</text>
</comment>
<evidence type="ECO:0000256" key="6">
    <source>
        <dbReference type="ARBA" id="ARBA00022833"/>
    </source>
</evidence>
<feature type="binding site" evidence="11">
    <location>
        <position position="387"/>
    </location>
    <ligand>
        <name>Zn(2+)</name>
        <dbReference type="ChEBI" id="CHEBI:29105"/>
    </ligand>
</feature>
<keyword evidence="10 11" id="KW-0030">Aminoacyl-tRNA synthetase</keyword>
<dbReference type="FunFam" id="3.30.54.20:FF:000001">
    <property type="entry name" value="Alanine--tRNA ligase"/>
    <property type="match status" value="1"/>
</dbReference>
<dbReference type="NCBIfam" id="TIGR00344">
    <property type="entry name" value="alaS"/>
    <property type="match status" value="1"/>
</dbReference>
<dbReference type="Pfam" id="PF07973">
    <property type="entry name" value="tRNA_SAD"/>
    <property type="match status" value="1"/>
</dbReference>
<dbReference type="STRING" id="507626.LOKO_02904"/>
<name>A0A109UMM5_9GAMM</name>
<dbReference type="Gene3D" id="3.30.54.20">
    <property type="match status" value="1"/>
</dbReference>
<feature type="domain" description="Alanyl-transfer RNA synthetases family profile" evidence="13">
    <location>
        <begin position="1"/>
        <end position="430"/>
    </location>
</feature>
<dbReference type="CDD" id="cd14686">
    <property type="entry name" value="bZIP"/>
    <property type="match status" value="1"/>
</dbReference>
<dbReference type="InterPro" id="IPR018165">
    <property type="entry name" value="Ala-tRNA-synth_IIc_core"/>
</dbReference>
<evidence type="ECO:0000256" key="1">
    <source>
        <dbReference type="ARBA" id="ARBA00008226"/>
    </source>
</evidence>
<dbReference type="KEGG" id="hco:LOKO_02904"/>
<comment type="catalytic activity">
    <reaction evidence="11">
        <text>tRNA(Ala) + L-alanine + ATP = L-alanyl-tRNA(Ala) + AMP + diphosphate</text>
        <dbReference type="Rhea" id="RHEA:12540"/>
        <dbReference type="Rhea" id="RHEA-COMP:9657"/>
        <dbReference type="Rhea" id="RHEA-COMP:9923"/>
        <dbReference type="ChEBI" id="CHEBI:30616"/>
        <dbReference type="ChEBI" id="CHEBI:33019"/>
        <dbReference type="ChEBI" id="CHEBI:57972"/>
        <dbReference type="ChEBI" id="CHEBI:78442"/>
        <dbReference type="ChEBI" id="CHEBI:78497"/>
        <dbReference type="ChEBI" id="CHEBI:456215"/>
        <dbReference type="EC" id="6.1.1.7"/>
    </reaction>
</comment>
<evidence type="ECO:0000256" key="3">
    <source>
        <dbReference type="ARBA" id="ARBA00022598"/>
    </source>
</evidence>
<dbReference type="GO" id="GO:0000049">
    <property type="term" value="F:tRNA binding"/>
    <property type="evidence" value="ECO:0007669"/>
    <property type="project" value="UniProtKB-KW"/>
</dbReference>
<evidence type="ECO:0000256" key="4">
    <source>
        <dbReference type="ARBA" id="ARBA00022723"/>
    </source>
</evidence>
<dbReference type="Gene3D" id="3.30.980.10">
    <property type="entry name" value="Threonyl-trna Synthetase, Chain A, domain 2"/>
    <property type="match status" value="1"/>
</dbReference>
<comment type="similarity">
    <text evidence="1 11">Belongs to the class-II aminoacyl-tRNA synthetase family.</text>
</comment>
<evidence type="ECO:0000256" key="2">
    <source>
        <dbReference type="ARBA" id="ARBA00022555"/>
    </source>
</evidence>
<dbReference type="GO" id="GO:0005829">
    <property type="term" value="C:cytosol"/>
    <property type="evidence" value="ECO:0007669"/>
    <property type="project" value="TreeGrafter"/>
</dbReference>
<keyword evidence="8 11" id="KW-0694">RNA-binding</keyword>
<reference evidence="14 15" key="1">
    <citation type="journal article" date="2016" name="Genome Announc.">
        <title>Draft Genome Sequence of 'Halomonas chromatireducens' Strain AGD 8-3, a Haloalkaliphilic Chromate- and Selenite-Reducing Gammaproteobacterium.</title>
        <authorList>
            <person name="Sharko F.S."/>
            <person name="Shapovalova A.A."/>
            <person name="Tsygankova S.V."/>
            <person name="Komova A.V."/>
            <person name="Boulygina E.S."/>
            <person name="Teslyuk A.B."/>
            <person name="Gotovtsev P.M."/>
            <person name="Namsaraev Z.B."/>
            <person name="Khijniak T.V."/>
            <person name="Nedoluzhko A.V."/>
            <person name="Vasilov R.G."/>
        </authorList>
    </citation>
    <scope>NUCLEOTIDE SEQUENCE [LARGE SCALE GENOMIC DNA]</scope>
    <source>
        <strain evidence="14 15">AGD 8-3</strain>
    </source>
</reference>
<keyword evidence="3 11" id="KW-0436">Ligase</keyword>
<dbReference type="InterPro" id="IPR002318">
    <property type="entry name" value="Ala-tRNA-lgiase_IIc"/>
</dbReference>
<reference evidence="14 15" key="2">
    <citation type="submission" date="2016-02" db="EMBL/GenBank/DDBJ databases">
        <authorList>
            <person name="Wen L."/>
            <person name="He K."/>
            <person name="Yang H."/>
        </authorList>
    </citation>
    <scope>NUCLEOTIDE SEQUENCE [LARGE SCALE GENOMIC DNA]</scope>
    <source>
        <strain evidence="14 15">AGD 8-3</strain>
    </source>
</reference>
<dbReference type="Gene3D" id="6.10.250.550">
    <property type="match status" value="1"/>
</dbReference>
<evidence type="ECO:0000256" key="10">
    <source>
        <dbReference type="ARBA" id="ARBA00023146"/>
    </source>
</evidence>
<protein>
    <recommendedName>
        <fullName evidence="11">Alanine--tRNA ligase</fullName>
        <ecNumber evidence="11">6.1.1.7</ecNumber>
    </recommendedName>
    <alternativeName>
        <fullName evidence="11">Alanyl-tRNA synthetase</fullName>
        <shortName evidence="11">AlaRS</shortName>
    </alternativeName>
</protein>
<dbReference type="Pfam" id="PF02272">
    <property type="entry name" value="DHHA1"/>
    <property type="match status" value="1"/>
</dbReference>
<keyword evidence="11" id="KW-0963">Cytoplasm</keyword>
<evidence type="ECO:0000256" key="9">
    <source>
        <dbReference type="ARBA" id="ARBA00022917"/>
    </source>
</evidence>
<dbReference type="GO" id="GO:0004813">
    <property type="term" value="F:alanine-tRNA ligase activity"/>
    <property type="evidence" value="ECO:0007669"/>
    <property type="project" value="UniProtKB-UniRule"/>
</dbReference>
<evidence type="ECO:0000313" key="15">
    <source>
        <dbReference type="Proteomes" id="UP000063387"/>
    </source>
</evidence>
<dbReference type="Gene3D" id="3.10.310.40">
    <property type="match status" value="1"/>
</dbReference>
<dbReference type="AlphaFoldDB" id="A0A109UMM5"/>
<dbReference type="InterPro" id="IPR018164">
    <property type="entry name" value="Ala-tRNA-synth_IIc_N"/>
</dbReference>
<dbReference type="EMBL" id="CP014226">
    <property type="protein sequence ID" value="AMD01952.1"/>
    <property type="molecule type" value="Genomic_DNA"/>
</dbReference>
<keyword evidence="12" id="KW-0175">Coiled coil</keyword>
<dbReference type="InterPro" id="IPR050058">
    <property type="entry name" value="Ala-tRNA_ligase"/>
</dbReference>
<keyword evidence="9 11" id="KW-0648">Protein biosynthesis</keyword>
<dbReference type="PROSITE" id="PS50860">
    <property type="entry name" value="AA_TRNA_LIGASE_II_ALA"/>
    <property type="match status" value="1"/>
</dbReference>
<dbReference type="PANTHER" id="PTHR11777">
    <property type="entry name" value="ALANYL-TRNA SYNTHETASE"/>
    <property type="match status" value="1"/>
</dbReference>
<feature type="binding site" evidence="11">
    <location>
        <position position="391"/>
    </location>
    <ligand>
        <name>Zn(2+)</name>
        <dbReference type="ChEBI" id="CHEBI:29105"/>
    </ligand>
</feature>
<dbReference type="InterPro" id="IPR018162">
    <property type="entry name" value="Ala-tRNA-ligase_IIc_anticod-bd"/>
</dbReference>
<feature type="binding site" evidence="11">
    <location>
        <position position="287"/>
    </location>
    <ligand>
        <name>Zn(2+)</name>
        <dbReference type="ChEBI" id="CHEBI:29105"/>
    </ligand>
</feature>
<feature type="binding site" evidence="11">
    <location>
        <position position="283"/>
    </location>
    <ligand>
        <name>Zn(2+)</name>
        <dbReference type="ChEBI" id="CHEBI:29105"/>
    </ligand>
</feature>
<dbReference type="GO" id="GO:0005524">
    <property type="term" value="F:ATP binding"/>
    <property type="evidence" value="ECO:0007669"/>
    <property type="project" value="UniProtKB-UniRule"/>
</dbReference>
<dbReference type="InterPro" id="IPR023033">
    <property type="entry name" value="Ala_tRNA_ligase_euk/bac"/>
</dbReference>
<sequence>MIADHIRSCAFLIADGVLPSNEGRGYVLRRIIRRAVRHGNKLGAKGDFFHKLVGALDAEMGDAYPELREARHQIERVLLKEEEQFARTLEHGMSLLEEALEDLEGDLLPGETVFKLYDTFGFPYDLTADVCRERGVTLDAEGFERELEAQRERARAASQFGGDYGAALELEGETQFTGYDRLEDRANVTAIVDREGNALASLEPEQRGLVVLDRTPFYGESGGQVGDTGYLHVEGGRFLVTDTQKQGGHHVHHGVLLEGSLAVGAEVHPQVDARLRGATIRNHSATHLMHKALRLVLGDHVQQKGSLVTPERLRFDFSHFEPMTPEQLAEVERLVNEQILANAATQIEQMTLDQAKERGAAALFEAKYADSVRVLTIGADDFSIELCGGTHVARSGDIGCFHIVSEQGIASGVRRIEAITGEGALAWFREQEARVNRIGERLKARPEQVEERVESLVERNRALEKELERLKAKLASAAGSDMLSEAREIGGIKVLATQLEGVSGKELRGVLDQLKQKLGSGVVVLGVADREAGKVSLIAGVTDDLTSRVKAGELVNHVASQVGGKGGGRADMAQAGGSDVAALPGALQSVPAWLEQRLQ</sequence>
<dbReference type="Gene3D" id="2.40.30.130">
    <property type="match status" value="1"/>
</dbReference>
<dbReference type="SUPFAM" id="SSF55186">
    <property type="entry name" value="ThrRS/AlaRS common domain"/>
    <property type="match status" value="1"/>
</dbReference>
<keyword evidence="15" id="KW-1185">Reference proteome</keyword>
<keyword evidence="2 11" id="KW-0820">tRNA-binding</keyword>
<feature type="coiled-coil region" evidence="12">
    <location>
        <begin position="446"/>
        <end position="480"/>
    </location>
</feature>
<dbReference type="FunFam" id="2.40.30.130:FF:000001">
    <property type="entry name" value="Alanine--tRNA ligase"/>
    <property type="match status" value="1"/>
</dbReference>
<dbReference type="FunFam" id="3.30.980.10:FF:000004">
    <property type="entry name" value="Alanine--tRNA ligase, cytoplasmic"/>
    <property type="match status" value="1"/>
</dbReference>
<dbReference type="Pfam" id="PF01411">
    <property type="entry name" value="tRNA-synt_2c"/>
    <property type="match status" value="1"/>
</dbReference>
<evidence type="ECO:0000256" key="7">
    <source>
        <dbReference type="ARBA" id="ARBA00022840"/>
    </source>
</evidence>
<keyword evidence="6 11" id="KW-0862">Zinc</keyword>
<comment type="domain">
    <text evidence="11">Consists of three domains; the N-terminal catalytic domain, the editing domain and the C-terminal C-Ala domain. The editing domain removes incorrectly charged amino acids, while the C-Ala domain, along with tRNA(Ala), serves as a bridge to cooperatively bring together the editing and aminoacylation centers thus stimulating deacylation of misacylated tRNAs.</text>
</comment>
<comment type="subcellular location">
    <subcellularLocation>
        <location evidence="11">Cytoplasm</location>
    </subcellularLocation>
</comment>
<keyword evidence="7 11" id="KW-0067">ATP-binding</keyword>
<evidence type="ECO:0000256" key="12">
    <source>
        <dbReference type="SAM" id="Coils"/>
    </source>
</evidence>
<dbReference type="InterPro" id="IPR003156">
    <property type="entry name" value="DHHA1_dom"/>
</dbReference>
<dbReference type="PANTHER" id="PTHR11777:SF9">
    <property type="entry name" value="ALANINE--TRNA LIGASE, CYTOPLASMIC"/>
    <property type="match status" value="1"/>
</dbReference>
<evidence type="ECO:0000259" key="13">
    <source>
        <dbReference type="PROSITE" id="PS50860"/>
    </source>
</evidence>